<evidence type="ECO:0000313" key="1">
    <source>
        <dbReference type="EMBL" id="MBZ5709379.1"/>
    </source>
</evidence>
<sequence>MNARNIIVPVLLLLVADSIGCKEDDRNSFGEPCAPEVCDDGLSCYAGYCEEECVEDSDCQPIEGWKHECHAGQCQIACDDQGACPQTLATPLACITEWCAATKSD</sequence>
<organism evidence="1 2">
    <name type="scientific">Nannocystis pusilla</name>
    <dbReference type="NCBI Taxonomy" id="889268"/>
    <lineage>
        <taxon>Bacteria</taxon>
        <taxon>Pseudomonadati</taxon>
        <taxon>Myxococcota</taxon>
        <taxon>Polyangia</taxon>
        <taxon>Nannocystales</taxon>
        <taxon>Nannocystaceae</taxon>
        <taxon>Nannocystis</taxon>
    </lineage>
</organism>
<comment type="caution">
    <text evidence="1">The sequence shown here is derived from an EMBL/GenBank/DDBJ whole genome shotgun (WGS) entry which is preliminary data.</text>
</comment>
<evidence type="ECO:0000313" key="2">
    <source>
        <dbReference type="Proteomes" id="UP001139031"/>
    </source>
</evidence>
<dbReference type="Proteomes" id="UP001139031">
    <property type="component" value="Unassembled WGS sequence"/>
</dbReference>
<dbReference type="EMBL" id="JAIRAU010000005">
    <property type="protein sequence ID" value="MBZ5709379.1"/>
    <property type="molecule type" value="Genomic_DNA"/>
</dbReference>
<gene>
    <name evidence="1" type="ORF">K7C98_08915</name>
</gene>
<dbReference type="RefSeq" id="WP_224191150.1">
    <property type="nucleotide sequence ID" value="NZ_JAIRAU010000005.1"/>
</dbReference>
<name>A0ABS7TMC8_9BACT</name>
<accession>A0ABS7TMC8</accession>
<keyword evidence="2" id="KW-1185">Reference proteome</keyword>
<protein>
    <submittedName>
        <fullName evidence="1">Uncharacterized protein</fullName>
    </submittedName>
</protein>
<proteinExistence type="predicted"/>
<reference evidence="1" key="1">
    <citation type="submission" date="2021-08" db="EMBL/GenBank/DDBJ databases">
        <authorList>
            <person name="Stevens D.C."/>
        </authorList>
    </citation>
    <scope>NUCLEOTIDE SEQUENCE</scope>
    <source>
        <strain evidence="1">DSM 53165</strain>
    </source>
</reference>